<organism evidence="2">
    <name type="scientific">Rhipicephalus pulchellus</name>
    <name type="common">Yellow backed tick</name>
    <name type="synonym">Dermacentor pulchellus</name>
    <dbReference type="NCBI Taxonomy" id="72859"/>
    <lineage>
        <taxon>Eukaryota</taxon>
        <taxon>Metazoa</taxon>
        <taxon>Ecdysozoa</taxon>
        <taxon>Arthropoda</taxon>
        <taxon>Chelicerata</taxon>
        <taxon>Arachnida</taxon>
        <taxon>Acari</taxon>
        <taxon>Parasitiformes</taxon>
        <taxon>Ixodida</taxon>
        <taxon>Ixodoidea</taxon>
        <taxon>Ixodidae</taxon>
        <taxon>Rhipicephalinae</taxon>
        <taxon>Rhipicephalus</taxon>
        <taxon>Rhipicephalus</taxon>
    </lineage>
</organism>
<dbReference type="Gene3D" id="2.30.130.100">
    <property type="match status" value="1"/>
</dbReference>
<reference evidence="2" key="1">
    <citation type="submission" date="2012-11" db="EMBL/GenBank/DDBJ databases">
        <authorList>
            <person name="Lucero-Rivera Y.E."/>
            <person name="Tovar-Ramirez D."/>
        </authorList>
    </citation>
    <scope>NUCLEOTIDE SEQUENCE</scope>
    <source>
        <tissue evidence="2">Salivary gland</tissue>
    </source>
</reference>
<accession>L7MA72</accession>
<feature type="chain" id="PRO_5003981147" evidence="1">
    <location>
        <begin position="24"/>
        <end position="137"/>
    </location>
</feature>
<feature type="signal peptide" evidence="1">
    <location>
        <begin position="1"/>
        <end position="23"/>
    </location>
</feature>
<protein>
    <submittedName>
        <fullName evidence="2">Putative secreted peptide</fullName>
    </submittedName>
</protein>
<dbReference type="EMBL" id="GACK01004267">
    <property type="protein sequence ID" value="JAA60767.1"/>
    <property type="molecule type" value="mRNA"/>
</dbReference>
<evidence type="ECO:0000256" key="1">
    <source>
        <dbReference type="SAM" id="SignalP"/>
    </source>
</evidence>
<sequence>MNTYTHVLLLILYVITCFNKAPAIPKIMVHVPEEKCDHLLASVNYTKKVASTCNAKCPGRAPEYQPLRNGTACALKESWGWYKQVTEVGECQSGNCVKEGMENSFARMPKNHAFWNRSQPSMSENELAYGCILTLIA</sequence>
<keyword evidence="1" id="KW-0732">Signal</keyword>
<proteinExistence type="evidence at transcript level"/>
<reference evidence="2" key="2">
    <citation type="journal article" date="2015" name="J. Proteomics">
        <title>Sexual differences in the sialomes of the zebra tick, Rhipicephalus pulchellus.</title>
        <authorList>
            <person name="Tan A.W."/>
            <person name="Francischetti I.M."/>
            <person name="Slovak M."/>
            <person name="Kini R.M."/>
            <person name="Ribeiro J.M."/>
        </authorList>
    </citation>
    <scope>NUCLEOTIDE SEQUENCE</scope>
    <source>
        <tissue evidence="2">Salivary gland</tissue>
    </source>
</reference>
<dbReference type="AlphaFoldDB" id="L7MA72"/>
<name>L7MA72_RHIPC</name>
<evidence type="ECO:0000313" key="2">
    <source>
        <dbReference type="EMBL" id="JAA60767.1"/>
    </source>
</evidence>